<gene>
    <name evidence="9" type="ORF">EPA93_26915</name>
</gene>
<evidence type="ECO:0000256" key="5">
    <source>
        <dbReference type="ARBA" id="ARBA00022989"/>
    </source>
</evidence>
<dbReference type="GO" id="GO:0005886">
    <property type="term" value="C:plasma membrane"/>
    <property type="evidence" value="ECO:0007669"/>
    <property type="project" value="UniProtKB-SubCell"/>
</dbReference>
<name>A0A4P6JVP2_KTERU</name>
<comment type="subcellular location">
    <subcellularLocation>
        <location evidence="1">Cell membrane</location>
        <topology evidence="1">Multi-pass membrane protein</topology>
    </subcellularLocation>
</comment>
<dbReference type="PANTHER" id="PTHR42709">
    <property type="entry name" value="ALKALINE PHOSPHATASE LIKE PROTEIN"/>
    <property type="match status" value="1"/>
</dbReference>
<dbReference type="InterPro" id="IPR032816">
    <property type="entry name" value="VTT_dom"/>
</dbReference>
<proteinExistence type="inferred from homology"/>
<evidence type="ECO:0000313" key="10">
    <source>
        <dbReference type="Proteomes" id="UP000290365"/>
    </source>
</evidence>
<evidence type="ECO:0000256" key="1">
    <source>
        <dbReference type="ARBA" id="ARBA00004651"/>
    </source>
</evidence>
<dbReference type="EMBL" id="CP035758">
    <property type="protein sequence ID" value="QBD79422.1"/>
    <property type="molecule type" value="Genomic_DNA"/>
</dbReference>
<dbReference type="KEGG" id="kbs:EPA93_26915"/>
<dbReference type="RefSeq" id="WP_129890475.1">
    <property type="nucleotide sequence ID" value="NZ_CP035758.1"/>
</dbReference>
<feature type="domain" description="VTT" evidence="8">
    <location>
        <begin position="51"/>
        <end position="173"/>
    </location>
</feature>
<evidence type="ECO:0000256" key="2">
    <source>
        <dbReference type="ARBA" id="ARBA00010792"/>
    </source>
</evidence>
<accession>A0A4P6JVP2</accession>
<keyword evidence="6 7" id="KW-0472">Membrane</keyword>
<dbReference type="InterPro" id="IPR051311">
    <property type="entry name" value="DedA_domain"/>
</dbReference>
<evidence type="ECO:0000259" key="8">
    <source>
        <dbReference type="Pfam" id="PF09335"/>
    </source>
</evidence>
<dbReference type="Pfam" id="PF09335">
    <property type="entry name" value="VTT_dom"/>
    <property type="match status" value="1"/>
</dbReference>
<keyword evidence="5 7" id="KW-1133">Transmembrane helix</keyword>
<evidence type="ECO:0000256" key="4">
    <source>
        <dbReference type="ARBA" id="ARBA00022692"/>
    </source>
</evidence>
<feature type="transmembrane region" description="Helical" evidence="7">
    <location>
        <begin position="67"/>
        <end position="89"/>
    </location>
</feature>
<dbReference type="Proteomes" id="UP000290365">
    <property type="component" value="Chromosome"/>
</dbReference>
<dbReference type="AlphaFoldDB" id="A0A4P6JVP2"/>
<evidence type="ECO:0000256" key="3">
    <source>
        <dbReference type="ARBA" id="ARBA00022475"/>
    </source>
</evidence>
<dbReference type="PANTHER" id="PTHR42709:SF6">
    <property type="entry name" value="UNDECAPRENYL PHOSPHATE TRANSPORTER A"/>
    <property type="match status" value="1"/>
</dbReference>
<feature type="transmembrane region" description="Helical" evidence="7">
    <location>
        <begin position="153"/>
        <end position="175"/>
    </location>
</feature>
<evidence type="ECO:0000256" key="7">
    <source>
        <dbReference type="SAM" id="Phobius"/>
    </source>
</evidence>
<organism evidence="9 10">
    <name type="scientific">Ktedonosporobacter rubrisoli</name>
    <dbReference type="NCBI Taxonomy" id="2509675"/>
    <lineage>
        <taxon>Bacteria</taxon>
        <taxon>Bacillati</taxon>
        <taxon>Chloroflexota</taxon>
        <taxon>Ktedonobacteria</taxon>
        <taxon>Ktedonobacterales</taxon>
        <taxon>Ktedonosporobacteraceae</taxon>
        <taxon>Ktedonosporobacter</taxon>
    </lineage>
</organism>
<feature type="transmembrane region" description="Helical" evidence="7">
    <location>
        <begin position="187"/>
        <end position="206"/>
    </location>
</feature>
<evidence type="ECO:0000313" key="9">
    <source>
        <dbReference type="EMBL" id="QBD79422.1"/>
    </source>
</evidence>
<protein>
    <submittedName>
        <fullName evidence="9">DedA family protein</fullName>
    </submittedName>
</protein>
<reference evidence="9 10" key="1">
    <citation type="submission" date="2019-01" db="EMBL/GenBank/DDBJ databases">
        <title>Ktedonosporobacter rubrisoli SCAWS-G2.</title>
        <authorList>
            <person name="Huang Y."/>
            <person name="Yan B."/>
        </authorList>
    </citation>
    <scope>NUCLEOTIDE SEQUENCE [LARGE SCALE GENOMIC DNA]</scope>
    <source>
        <strain evidence="9 10">SCAWS-G2</strain>
    </source>
</reference>
<comment type="similarity">
    <text evidence="2">Belongs to the DedA family.</text>
</comment>
<evidence type="ECO:0000256" key="6">
    <source>
        <dbReference type="ARBA" id="ARBA00023136"/>
    </source>
</evidence>
<feature type="transmembrane region" description="Helical" evidence="7">
    <location>
        <begin position="6"/>
        <end position="31"/>
    </location>
</feature>
<dbReference type="OrthoDB" id="9813426at2"/>
<sequence>MLTQLTNILITSIANIYIETGLLGIFLIMALENCYIPLPASEVVIPIAGALVVRGALLPTIPVWASIVLVSLACALGCLAGSMAAYAIGSTGGRQILLKYGRYILISQREIERAEQFFQQRGSAAVFYSRLLPVVRTWASLPAGFTRMPFKTFCLYTFGGSLLWCALWTCLGAFMGNNLDQLKPISHILTGLVLALCTLLIALYIGKHIRTVRHAH</sequence>
<keyword evidence="4 7" id="KW-0812">Transmembrane</keyword>
<keyword evidence="3" id="KW-1003">Cell membrane</keyword>
<keyword evidence="10" id="KW-1185">Reference proteome</keyword>